<keyword evidence="3" id="KW-0458">Lysosome</keyword>
<gene>
    <name evidence="6" type="ORF">EB796_009117</name>
</gene>
<dbReference type="GO" id="GO:0006886">
    <property type="term" value="P:intracellular protein transport"/>
    <property type="evidence" value="ECO:0007669"/>
    <property type="project" value="InterPro"/>
</dbReference>
<dbReference type="PANTHER" id="PTHR12811">
    <property type="entry name" value="VACUOLAR PROTEIN SORTING VPS16"/>
    <property type="match status" value="1"/>
</dbReference>
<name>A0A7J7K4K8_BUGNE</name>
<comment type="function">
    <text evidence="3">Plays a role in vesicle-mediated protein trafficking to lysosomal compartments including the endocytic membrane transport and autophagic pathways. Believed to act as a core component of the putative HOPS and CORVET endosomal tethering complexes.</text>
</comment>
<feature type="domain" description="Vps16 C-terminal" evidence="4">
    <location>
        <begin position="510"/>
        <end position="823"/>
    </location>
</feature>
<dbReference type="InterPro" id="IPR006926">
    <property type="entry name" value="Vps16_N"/>
</dbReference>
<evidence type="ECO:0000259" key="5">
    <source>
        <dbReference type="Pfam" id="PF04841"/>
    </source>
</evidence>
<dbReference type="InterPro" id="IPR006925">
    <property type="entry name" value="Vps16_C"/>
</dbReference>
<keyword evidence="3" id="KW-0653">Protein transport</keyword>
<dbReference type="AlphaFoldDB" id="A0A7J7K4K8"/>
<comment type="similarity">
    <text evidence="1 3">Belongs to the VPS16 family.</text>
</comment>
<protein>
    <recommendedName>
        <fullName evidence="2 3">Vacuolar protein sorting-associated protein 16 homolog</fullName>
    </recommendedName>
</protein>
<keyword evidence="3" id="KW-0967">Endosome</keyword>
<dbReference type="GO" id="GO:0033263">
    <property type="term" value="C:CORVET complex"/>
    <property type="evidence" value="ECO:0007669"/>
    <property type="project" value="UniProtKB-UniRule"/>
</dbReference>
<dbReference type="GO" id="GO:0003779">
    <property type="term" value="F:actin binding"/>
    <property type="evidence" value="ECO:0007669"/>
    <property type="project" value="TreeGrafter"/>
</dbReference>
<dbReference type="InterPro" id="IPR038132">
    <property type="entry name" value="Vps16_C_sf"/>
</dbReference>
<dbReference type="Proteomes" id="UP000593567">
    <property type="component" value="Unassembled WGS sequence"/>
</dbReference>
<dbReference type="EMBL" id="VXIV02001497">
    <property type="protein sequence ID" value="KAF6032516.1"/>
    <property type="molecule type" value="Genomic_DNA"/>
</dbReference>
<evidence type="ECO:0000313" key="6">
    <source>
        <dbReference type="EMBL" id="KAF6032516.1"/>
    </source>
</evidence>
<dbReference type="GO" id="GO:0005765">
    <property type="term" value="C:lysosomal membrane"/>
    <property type="evidence" value="ECO:0007669"/>
    <property type="project" value="UniProtKB-SubCell"/>
</dbReference>
<reference evidence="6" key="1">
    <citation type="submission" date="2020-06" db="EMBL/GenBank/DDBJ databases">
        <title>Draft genome of Bugula neritina, a colonial animal packing powerful symbionts and potential medicines.</title>
        <authorList>
            <person name="Rayko M."/>
        </authorList>
    </citation>
    <scope>NUCLEOTIDE SEQUENCE [LARGE SCALE GENOMIC DNA]</scope>
    <source>
        <strain evidence="6">Kwan_BN1</strain>
    </source>
</reference>
<keyword evidence="3" id="KW-0813">Transport</keyword>
<evidence type="ECO:0000256" key="1">
    <source>
        <dbReference type="ARBA" id="ARBA00009250"/>
    </source>
</evidence>
<dbReference type="Gene3D" id="1.10.150.780">
    <property type="entry name" value="Vps16, C-terminal region"/>
    <property type="match status" value="1"/>
</dbReference>
<dbReference type="GO" id="GO:0042144">
    <property type="term" value="P:vacuole fusion, non-autophagic"/>
    <property type="evidence" value="ECO:0007669"/>
    <property type="project" value="TreeGrafter"/>
</dbReference>
<dbReference type="InterPro" id="IPR016534">
    <property type="entry name" value="VPS16"/>
</dbReference>
<feature type="domain" description="Vps16 N-terminal" evidence="5">
    <location>
        <begin position="5"/>
        <end position="413"/>
    </location>
</feature>
<dbReference type="SUPFAM" id="SSF50978">
    <property type="entry name" value="WD40 repeat-like"/>
    <property type="match status" value="1"/>
</dbReference>
<evidence type="ECO:0000256" key="3">
    <source>
        <dbReference type="PIRNR" id="PIRNR007949"/>
    </source>
</evidence>
<dbReference type="GO" id="GO:0016197">
    <property type="term" value="P:endosomal transport"/>
    <property type="evidence" value="ECO:0007669"/>
    <property type="project" value="TreeGrafter"/>
</dbReference>
<comment type="caution">
    <text evidence="6">The sequence shown here is derived from an EMBL/GenBank/DDBJ whole genome shotgun (WGS) entry which is preliminary data.</text>
</comment>
<comment type="subcellular location">
    <subcellularLocation>
        <location evidence="3">Late endosome membrane</location>
        <topology evidence="3">Peripheral membrane protein</topology>
        <orientation evidence="3">Cytoplasmic side</orientation>
    </subcellularLocation>
    <subcellularLocation>
        <location evidence="3">Lysosome membrane</location>
        <topology evidence="3">Peripheral membrane protein</topology>
        <orientation evidence="3">Cytoplasmic side</orientation>
    </subcellularLocation>
    <text evidence="3">Cytoplasmic, peripheral membrane protein associated with late endosomes/lysosomes.</text>
</comment>
<dbReference type="PANTHER" id="PTHR12811:SF0">
    <property type="entry name" value="VACUOLAR PROTEIN SORTING-ASSOCIATED PROTEIN 16 HOMOLOG"/>
    <property type="match status" value="1"/>
</dbReference>
<evidence type="ECO:0000256" key="2">
    <source>
        <dbReference type="ARBA" id="ARBA00017947"/>
    </source>
</evidence>
<dbReference type="PIRSF" id="PIRSF007949">
    <property type="entry name" value="VPS16"/>
    <property type="match status" value="1"/>
</dbReference>
<dbReference type="GO" id="GO:0030897">
    <property type="term" value="C:HOPS complex"/>
    <property type="evidence" value="ECO:0007669"/>
    <property type="project" value="UniProtKB-UniRule"/>
</dbReference>
<keyword evidence="7" id="KW-1185">Reference proteome</keyword>
<dbReference type="InterPro" id="IPR036322">
    <property type="entry name" value="WD40_repeat_dom_sf"/>
</dbReference>
<dbReference type="Pfam" id="PF04841">
    <property type="entry name" value="Vps16_N"/>
    <property type="match status" value="1"/>
</dbReference>
<organism evidence="6 7">
    <name type="scientific">Bugula neritina</name>
    <name type="common">Brown bryozoan</name>
    <name type="synonym">Sertularia neritina</name>
    <dbReference type="NCBI Taxonomy" id="10212"/>
    <lineage>
        <taxon>Eukaryota</taxon>
        <taxon>Metazoa</taxon>
        <taxon>Spiralia</taxon>
        <taxon>Lophotrochozoa</taxon>
        <taxon>Bryozoa</taxon>
        <taxon>Gymnolaemata</taxon>
        <taxon>Cheilostomatida</taxon>
        <taxon>Flustrina</taxon>
        <taxon>Buguloidea</taxon>
        <taxon>Bugulidae</taxon>
        <taxon>Bugula</taxon>
    </lineage>
</organism>
<proteinExistence type="inferred from homology"/>
<dbReference type="OrthoDB" id="1792at2759"/>
<dbReference type="GO" id="GO:0031902">
    <property type="term" value="C:late endosome membrane"/>
    <property type="evidence" value="ECO:0007669"/>
    <property type="project" value="UniProtKB-SubCell"/>
</dbReference>
<evidence type="ECO:0000313" key="7">
    <source>
        <dbReference type="Proteomes" id="UP000593567"/>
    </source>
</evidence>
<keyword evidence="3" id="KW-0472">Membrane</keyword>
<accession>A0A7J7K4K8</accession>
<evidence type="ECO:0000259" key="4">
    <source>
        <dbReference type="Pfam" id="PF04840"/>
    </source>
</evidence>
<dbReference type="Pfam" id="PF04840">
    <property type="entry name" value="Vps16_C"/>
    <property type="match status" value="1"/>
</dbReference>
<sequence>MEFMSAEWNPLGDIFFRKLELYRMTWIDHMNISEYDVAAAINGGPIATMKKAMHMVRADSKQIVSIYNAAGNRLHDFKWQQGGLLLKIGWTASEKLVCVQDDGLVILYNLFGQVENTFDMGQEAMDLKISDCRIFQSYNDSGVIVMTTAYRFWIKSDVNKRSAPRKLADVPALGSPPSCWAAIGVDGTICALVARDDRLYLIDQMGQCTPQDIQISDSDVIAYTDIAVSINNKYVALFTATGMLWIGSANLQVCFCEYQTQNKSRPTQLAWCGTRSVLVYWEGEDLLMVGSDRDWISYPHEGSVFIVSETDGARIISNSFHELIHRVPEVTREIFQIGSIQPGAYLFEAERKFNQQNKEANDYIDSIAHQMGLAVEQCIEAAGHEFEPAKQKSLLRAASFGKCFVNTSEPDKFYHMCQMIRVLNAVREFSVGIPLTLKQLNFITMETLIDRLVYRRQYLLARKICQYLKLKDVEEKILAHWACYKVENSRDPDYKIANILQEKLGDNSGVSYSDIANRAVEMGKTNLAIMLLDHETKAANQIPLLMKIEKYDTALKKAIDSGDSNLVYQVIFKLNDTIRSVGDFLLEIRKSPPALPLLMKYYKEENPILLEGLYNQEGLHNEIAQLKISACVDEQEIGAKKYLLGEAQKMFQSAKDEWAAKMTDDQIRLLERQQQLEGQGLSCINQSLHETMHRLVMAGNMKIAESLKKEFNVPEKRYWWLKVNALAECSNWPELEIFSKSKKSSPIGYRPFVEACAKWGNKAEAAKYLNKVVSDEKVKCLISIGEMEHAAEVAFDRKNEDELNLVLQQCTMADRAVFDRIQRLKLQLRNT</sequence>